<organism evidence="1 2">
    <name type="scientific">Schistosoma margrebowiei</name>
    <dbReference type="NCBI Taxonomy" id="48269"/>
    <lineage>
        <taxon>Eukaryota</taxon>
        <taxon>Metazoa</taxon>
        <taxon>Spiralia</taxon>
        <taxon>Lophotrochozoa</taxon>
        <taxon>Platyhelminthes</taxon>
        <taxon>Trematoda</taxon>
        <taxon>Digenea</taxon>
        <taxon>Strigeidida</taxon>
        <taxon>Schistosomatoidea</taxon>
        <taxon>Schistosomatidae</taxon>
        <taxon>Schistosoma</taxon>
    </lineage>
</organism>
<dbReference type="EMBL" id="UZAI01002837">
    <property type="protein sequence ID" value="VDO75043.1"/>
    <property type="molecule type" value="Genomic_DNA"/>
</dbReference>
<reference evidence="1 2" key="1">
    <citation type="submission" date="2018-11" db="EMBL/GenBank/DDBJ databases">
        <authorList>
            <consortium name="Pathogen Informatics"/>
        </authorList>
    </citation>
    <scope>NUCLEOTIDE SEQUENCE [LARGE SCALE GENOMIC DNA]</scope>
    <source>
        <strain evidence="1 2">Zambia</strain>
    </source>
</reference>
<proteinExistence type="predicted"/>
<keyword evidence="2" id="KW-1185">Reference proteome</keyword>
<sequence length="114" mass="11934">MLVVASMSDFSASAGMLSGPVAFPLLICLTAILISSFVGGLTSMRRSVCAASMSGGFIGAGLFRSSSNCSTHLFRYCRISVIGLPSLSLTALSGYYISLPVPSLHRKAVSYFLL</sequence>
<accession>A0A183LTP8</accession>
<name>A0A183LTP8_9TREM</name>
<evidence type="ECO:0000313" key="1">
    <source>
        <dbReference type="EMBL" id="VDO75043.1"/>
    </source>
</evidence>
<gene>
    <name evidence="1" type="ORF">SMRZ_LOCUS7174</name>
</gene>
<dbReference type="Proteomes" id="UP000277204">
    <property type="component" value="Unassembled WGS sequence"/>
</dbReference>
<dbReference type="AlphaFoldDB" id="A0A183LTP8"/>
<protein>
    <submittedName>
        <fullName evidence="1">Uncharacterized protein</fullName>
    </submittedName>
</protein>
<evidence type="ECO:0000313" key="2">
    <source>
        <dbReference type="Proteomes" id="UP000277204"/>
    </source>
</evidence>